<evidence type="ECO:0000313" key="1">
    <source>
        <dbReference type="EMBL" id="MPC88203.1"/>
    </source>
</evidence>
<keyword evidence="2" id="KW-1185">Reference proteome</keyword>
<gene>
    <name evidence="1" type="ORF">E2C01_083100</name>
</gene>
<organism evidence="1 2">
    <name type="scientific">Portunus trituberculatus</name>
    <name type="common">Swimming crab</name>
    <name type="synonym">Neptunus trituberculatus</name>
    <dbReference type="NCBI Taxonomy" id="210409"/>
    <lineage>
        <taxon>Eukaryota</taxon>
        <taxon>Metazoa</taxon>
        <taxon>Ecdysozoa</taxon>
        <taxon>Arthropoda</taxon>
        <taxon>Crustacea</taxon>
        <taxon>Multicrustacea</taxon>
        <taxon>Malacostraca</taxon>
        <taxon>Eumalacostraca</taxon>
        <taxon>Eucarida</taxon>
        <taxon>Decapoda</taxon>
        <taxon>Pleocyemata</taxon>
        <taxon>Brachyura</taxon>
        <taxon>Eubrachyura</taxon>
        <taxon>Portunoidea</taxon>
        <taxon>Portunidae</taxon>
        <taxon>Portuninae</taxon>
        <taxon>Portunus</taxon>
    </lineage>
</organism>
<comment type="caution">
    <text evidence="1">The sequence shown here is derived from an EMBL/GenBank/DDBJ whole genome shotgun (WGS) entry which is preliminary data.</text>
</comment>
<reference evidence="1 2" key="1">
    <citation type="submission" date="2019-05" db="EMBL/GenBank/DDBJ databases">
        <title>Another draft genome of Portunus trituberculatus and its Hox gene families provides insights of decapod evolution.</title>
        <authorList>
            <person name="Jeong J.-H."/>
            <person name="Song I."/>
            <person name="Kim S."/>
            <person name="Choi T."/>
            <person name="Kim D."/>
            <person name="Ryu S."/>
            <person name="Kim W."/>
        </authorList>
    </citation>
    <scope>NUCLEOTIDE SEQUENCE [LARGE SCALE GENOMIC DNA]</scope>
    <source>
        <tissue evidence="1">Muscle</tissue>
    </source>
</reference>
<dbReference type="Proteomes" id="UP000324222">
    <property type="component" value="Unassembled WGS sequence"/>
</dbReference>
<sequence length="252" mass="28905">MKKKPWKQFKIKEAVDYFCDAWREITPATVKNTWKPLLPALSPTPDTGATTRQEQGVLARKTAELIRAVPGLSNVSDVEINDLVNDNQNSEQPIEDLIQQDLEEERNSEEEMDSVETPKPAPMTKDIFAILSLLAECETKVEHLLFEESDEAKHLLSKLTNLFNLKLSEKIAARQQTLIIKFMRNQREGQRATLQMIINASNDDDFNDQPVLAEEDALPVDEDMFDGWEEEEIEANRIERLARVSERTDRQP</sequence>
<dbReference type="AlphaFoldDB" id="A0A5B7J112"/>
<accession>A0A5B7J112</accession>
<evidence type="ECO:0000313" key="2">
    <source>
        <dbReference type="Proteomes" id="UP000324222"/>
    </source>
</evidence>
<protein>
    <submittedName>
        <fullName evidence="1">Uncharacterized protein</fullName>
    </submittedName>
</protein>
<proteinExistence type="predicted"/>
<dbReference type="EMBL" id="VSRR010077008">
    <property type="protein sequence ID" value="MPC88203.1"/>
    <property type="molecule type" value="Genomic_DNA"/>
</dbReference>
<name>A0A5B7J112_PORTR</name>